<dbReference type="AlphaFoldDB" id="A0A1K1YZK9"/>
<dbReference type="SUPFAM" id="SSF54593">
    <property type="entry name" value="Glyoxalase/Bleomycin resistance protein/Dihydroxybiphenyl dioxygenase"/>
    <property type="match status" value="2"/>
</dbReference>
<feature type="domain" description="VOC" evidence="1">
    <location>
        <begin position="137"/>
        <end position="260"/>
    </location>
</feature>
<dbReference type="RefSeq" id="WP_072484996.1">
    <property type="nucleotide sequence ID" value="NZ_CP109381.1"/>
</dbReference>
<dbReference type="OrthoDB" id="9793039at2"/>
<dbReference type="EMBL" id="FPJO01000005">
    <property type="protein sequence ID" value="SFX66741.1"/>
    <property type="molecule type" value="Genomic_DNA"/>
</dbReference>
<name>A0A1K1YZK9_STRAR</name>
<evidence type="ECO:0000313" key="3">
    <source>
        <dbReference type="Proteomes" id="UP000181909"/>
    </source>
</evidence>
<feature type="domain" description="VOC" evidence="1">
    <location>
        <begin position="10"/>
        <end position="123"/>
    </location>
</feature>
<evidence type="ECO:0000259" key="1">
    <source>
        <dbReference type="PROSITE" id="PS51819"/>
    </source>
</evidence>
<dbReference type="InterPro" id="IPR052164">
    <property type="entry name" value="Anthracycline_SecMetBiosynth"/>
</dbReference>
<dbReference type="Proteomes" id="UP000181909">
    <property type="component" value="Unassembled WGS sequence"/>
</dbReference>
<evidence type="ECO:0000313" key="2">
    <source>
        <dbReference type="EMBL" id="SFX66741.1"/>
    </source>
</evidence>
<protein>
    <recommendedName>
        <fullName evidence="1">VOC domain-containing protein</fullName>
    </recommendedName>
</protein>
<dbReference type="PANTHER" id="PTHR33993">
    <property type="entry name" value="GLYOXALASE-RELATED"/>
    <property type="match status" value="1"/>
</dbReference>
<dbReference type="InterPro" id="IPR029068">
    <property type="entry name" value="Glyas_Bleomycin-R_OHBP_Dase"/>
</dbReference>
<proteinExistence type="predicted"/>
<accession>A0A1K1YZK9</accession>
<dbReference type="Gene3D" id="3.10.180.10">
    <property type="entry name" value="2,3-Dihydroxybiphenyl 1,2-Dioxygenase, domain 1"/>
    <property type="match status" value="2"/>
</dbReference>
<organism evidence="2 3">
    <name type="scientific">Streptomyces atratus</name>
    <dbReference type="NCBI Taxonomy" id="1893"/>
    <lineage>
        <taxon>Bacteria</taxon>
        <taxon>Bacillati</taxon>
        <taxon>Actinomycetota</taxon>
        <taxon>Actinomycetes</taxon>
        <taxon>Kitasatosporales</taxon>
        <taxon>Streptomycetaceae</taxon>
        <taxon>Streptomyces</taxon>
    </lineage>
</organism>
<dbReference type="InterPro" id="IPR004360">
    <property type="entry name" value="Glyas_Fos-R_dOase_dom"/>
</dbReference>
<sequence>MPTTRYADGAPCWTDLGTPDLDGAVEFYTGLFGWEYVAGGPETGGYGTFTLDGKTAGGAMTVTEEQGEPSWSVYFRSPDADATAQAVERAGGTVPFPPMDVLDLGRMAGFKDRAGAFFGIWQPGKNPGLGAVGVPGSLCWAELYTPDVPAAAAFYDAVFGWETALTPFPGGGGSYTVIRTGGGGEEAGFGGLVPLNAVATRAVAGSHWLPYFEVEDCDAAVAQVERLGGKLSLEPMEMEDVGKFAHAADPDGAEFALITSATASQT</sequence>
<dbReference type="CDD" id="cd07247">
    <property type="entry name" value="SgaA_N_like"/>
    <property type="match status" value="2"/>
</dbReference>
<dbReference type="PANTHER" id="PTHR33993:SF10">
    <property type="entry name" value="CONSERVED PROTEIN"/>
    <property type="match status" value="1"/>
</dbReference>
<dbReference type="Pfam" id="PF00903">
    <property type="entry name" value="Glyoxalase"/>
    <property type="match status" value="2"/>
</dbReference>
<reference evidence="2 3" key="1">
    <citation type="submission" date="2016-11" db="EMBL/GenBank/DDBJ databases">
        <authorList>
            <person name="Jaros S."/>
            <person name="Januszkiewicz K."/>
            <person name="Wedrychowicz H."/>
        </authorList>
    </citation>
    <scope>NUCLEOTIDE SEQUENCE [LARGE SCALE GENOMIC DNA]</scope>
    <source>
        <strain evidence="2 3">OK807</strain>
    </source>
</reference>
<gene>
    <name evidence="2" type="ORF">SAMN02787144_100555</name>
</gene>
<dbReference type="STRING" id="1893.SAMN02787144_100555"/>
<dbReference type="InterPro" id="IPR037523">
    <property type="entry name" value="VOC_core"/>
</dbReference>
<dbReference type="PROSITE" id="PS51819">
    <property type="entry name" value="VOC"/>
    <property type="match status" value="2"/>
</dbReference>